<gene>
    <name evidence="2" type="ORF">PHMEG_00021336</name>
</gene>
<organism evidence="2 3">
    <name type="scientific">Phytophthora megakarya</name>
    <dbReference type="NCBI Taxonomy" id="4795"/>
    <lineage>
        <taxon>Eukaryota</taxon>
        <taxon>Sar</taxon>
        <taxon>Stramenopiles</taxon>
        <taxon>Oomycota</taxon>
        <taxon>Peronosporomycetes</taxon>
        <taxon>Peronosporales</taxon>
        <taxon>Peronosporaceae</taxon>
        <taxon>Phytophthora</taxon>
    </lineage>
</organism>
<feature type="region of interest" description="Disordered" evidence="1">
    <location>
        <begin position="33"/>
        <end position="59"/>
    </location>
</feature>
<name>A0A225VLK8_9STRA</name>
<keyword evidence="3" id="KW-1185">Reference proteome</keyword>
<dbReference type="Proteomes" id="UP000198211">
    <property type="component" value="Unassembled WGS sequence"/>
</dbReference>
<dbReference type="AlphaFoldDB" id="A0A225VLK8"/>
<evidence type="ECO:0000313" key="3">
    <source>
        <dbReference type="Proteomes" id="UP000198211"/>
    </source>
</evidence>
<evidence type="ECO:0000313" key="2">
    <source>
        <dbReference type="EMBL" id="OWZ06416.1"/>
    </source>
</evidence>
<reference evidence="3" key="1">
    <citation type="submission" date="2017-03" db="EMBL/GenBank/DDBJ databases">
        <title>Phytopthora megakarya and P. palmivora, two closely related causual agents of cacao black pod achieved similar genome size and gene model numbers by different mechanisms.</title>
        <authorList>
            <person name="Ali S."/>
            <person name="Shao J."/>
            <person name="Larry D.J."/>
            <person name="Kronmiller B."/>
            <person name="Shen D."/>
            <person name="Strem M.D."/>
            <person name="Melnick R.L."/>
            <person name="Guiltinan M.J."/>
            <person name="Tyler B.M."/>
            <person name="Meinhardt L.W."/>
            <person name="Bailey B.A."/>
        </authorList>
    </citation>
    <scope>NUCLEOTIDE SEQUENCE [LARGE SCALE GENOMIC DNA]</scope>
    <source>
        <strain evidence="3">zdho120</strain>
    </source>
</reference>
<protein>
    <submittedName>
        <fullName evidence="2">Uncharacterized protein</fullName>
    </submittedName>
</protein>
<accession>A0A225VLK8</accession>
<sequence length="59" mass="6791">MARTQPTVQQDSAVTVLDLSFKTVWREPKTKEWTLKPPPRRSLDNHFFYTPPGGTTTET</sequence>
<comment type="caution">
    <text evidence="2">The sequence shown here is derived from an EMBL/GenBank/DDBJ whole genome shotgun (WGS) entry which is preliminary data.</text>
</comment>
<proteinExistence type="predicted"/>
<dbReference type="EMBL" id="NBNE01003972">
    <property type="protein sequence ID" value="OWZ06416.1"/>
    <property type="molecule type" value="Genomic_DNA"/>
</dbReference>
<evidence type="ECO:0000256" key="1">
    <source>
        <dbReference type="SAM" id="MobiDB-lite"/>
    </source>
</evidence>